<sequence length="260" mass="27051">MILTIPPDDNLAQVTVSDEVDPYATSSTQQFPLGTKLEYGPEVYRYALEGGAGVEIGALCQSLVPLAGHINEVCGSSAVGDTTLDFTPNTVTTDDLAANELAQGYVYIYNGTGEGAKYRVKSHPAIVGAVSGTLTLYDPIRIATSGLVATVMHNKFYKFLIHPSPPTATPCGWTVTAVTASYYCWLQTKGPLCSLIDSGGSAVVMGQPCVPSAEDDGAVQIFDPDVATEPNAGVVGWIMEIGADAAGGAATYGFVDASLE</sequence>
<name>A0A6M3IJD7_9ZZZZ</name>
<protein>
    <submittedName>
        <fullName evidence="1">Uncharacterized protein</fullName>
    </submittedName>
</protein>
<dbReference type="EMBL" id="MT141256">
    <property type="protein sequence ID" value="QJA57147.1"/>
    <property type="molecule type" value="Genomic_DNA"/>
</dbReference>
<proteinExistence type="predicted"/>
<gene>
    <name evidence="1" type="ORF">MM415B01704_0015</name>
</gene>
<reference evidence="1" key="1">
    <citation type="submission" date="2020-03" db="EMBL/GenBank/DDBJ databases">
        <title>The deep terrestrial virosphere.</title>
        <authorList>
            <person name="Holmfeldt K."/>
            <person name="Nilsson E."/>
            <person name="Simone D."/>
            <person name="Lopez-Fernandez M."/>
            <person name="Wu X."/>
            <person name="de Brujin I."/>
            <person name="Lundin D."/>
            <person name="Andersson A."/>
            <person name="Bertilsson S."/>
            <person name="Dopson M."/>
        </authorList>
    </citation>
    <scope>NUCLEOTIDE SEQUENCE</scope>
    <source>
        <strain evidence="1">MM415B01704</strain>
    </source>
</reference>
<accession>A0A6M3IJD7</accession>
<dbReference type="AlphaFoldDB" id="A0A6M3IJD7"/>
<organism evidence="1">
    <name type="scientific">viral metagenome</name>
    <dbReference type="NCBI Taxonomy" id="1070528"/>
    <lineage>
        <taxon>unclassified sequences</taxon>
        <taxon>metagenomes</taxon>
        <taxon>organismal metagenomes</taxon>
    </lineage>
</organism>
<evidence type="ECO:0000313" key="1">
    <source>
        <dbReference type="EMBL" id="QJA57147.1"/>
    </source>
</evidence>